<proteinExistence type="predicted"/>
<accession>A0A6M3IQN5</accession>
<evidence type="ECO:0000313" key="1">
    <source>
        <dbReference type="EMBL" id="QJA59870.1"/>
    </source>
</evidence>
<gene>
    <name evidence="1" type="ORF">MM415B01222_0016</name>
</gene>
<name>A0A6M3IQN5_9ZZZZ</name>
<sequence length="132" mass="15407">MELGNMMFGNSRGQFPIERDEGWEEELERLFETYADGEANYYGEEYENSVFLVMPYWWGDCTCGAGYDCPEHDSECKLLAPNFLYKETGFAIQWYKYPLRDSYMNQDITLGEFREIVAKCVESVEESGDETS</sequence>
<protein>
    <submittedName>
        <fullName evidence="1">Uncharacterized protein</fullName>
    </submittedName>
</protein>
<organism evidence="1">
    <name type="scientific">viral metagenome</name>
    <dbReference type="NCBI Taxonomy" id="1070528"/>
    <lineage>
        <taxon>unclassified sequences</taxon>
        <taxon>metagenomes</taxon>
        <taxon>organismal metagenomes</taxon>
    </lineage>
</organism>
<dbReference type="AlphaFoldDB" id="A0A6M3IQN5"/>
<reference evidence="1" key="1">
    <citation type="submission" date="2020-03" db="EMBL/GenBank/DDBJ databases">
        <title>The deep terrestrial virosphere.</title>
        <authorList>
            <person name="Holmfeldt K."/>
            <person name="Nilsson E."/>
            <person name="Simone D."/>
            <person name="Lopez-Fernandez M."/>
            <person name="Wu X."/>
            <person name="de Brujin I."/>
            <person name="Lundin D."/>
            <person name="Andersson A."/>
            <person name="Bertilsson S."/>
            <person name="Dopson M."/>
        </authorList>
    </citation>
    <scope>NUCLEOTIDE SEQUENCE</scope>
    <source>
        <strain evidence="1">MM415B01222</strain>
    </source>
</reference>
<dbReference type="EMBL" id="MT141387">
    <property type="protein sequence ID" value="QJA59870.1"/>
    <property type="molecule type" value="Genomic_DNA"/>
</dbReference>